<dbReference type="NCBIfam" id="TIGR00504">
    <property type="entry name" value="pyro_pdase"/>
    <property type="match status" value="1"/>
</dbReference>
<proteinExistence type="inferred from homology"/>
<dbReference type="EC" id="3.4.19.3" evidence="6"/>
<dbReference type="InterPro" id="IPR016125">
    <property type="entry name" value="Peptidase_C15-like"/>
</dbReference>
<keyword evidence="2" id="KW-0963">Cytoplasm</keyword>
<dbReference type="PRINTS" id="PR00706">
    <property type="entry name" value="PYROGLUPTASE"/>
</dbReference>
<evidence type="ECO:0000256" key="6">
    <source>
        <dbReference type="PROSITE-ProRule" id="PRU10077"/>
    </source>
</evidence>
<dbReference type="InterPro" id="IPR036440">
    <property type="entry name" value="Peptidase_C15-like_sf"/>
</dbReference>
<dbReference type="PANTHER" id="PTHR23402:SF1">
    <property type="entry name" value="PYROGLUTAMYL-PEPTIDASE I"/>
    <property type="match status" value="1"/>
</dbReference>
<dbReference type="InterPro" id="IPR029762">
    <property type="entry name" value="PGP-I_bact-type"/>
</dbReference>
<keyword evidence="5" id="KW-0788">Thiol protease</keyword>
<dbReference type="NCBIfam" id="NF009676">
    <property type="entry name" value="PRK13197.1"/>
    <property type="match status" value="1"/>
</dbReference>
<dbReference type="SUPFAM" id="SSF53182">
    <property type="entry name" value="Pyrrolidone carboxyl peptidase (pyroglutamate aminopeptidase)"/>
    <property type="match status" value="1"/>
</dbReference>
<dbReference type="PANTHER" id="PTHR23402">
    <property type="entry name" value="PROTEASE FAMILY C15 PYROGLUTAMYL-PEPTIDASE I-RELATED"/>
    <property type="match status" value="1"/>
</dbReference>
<dbReference type="InterPro" id="IPR033694">
    <property type="entry name" value="PGPEP1_Cys_AS"/>
</dbReference>
<keyword evidence="8" id="KW-1185">Reference proteome</keyword>
<evidence type="ECO:0000256" key="3">
    <source>
        <dbReference type="ARBA" id="ARBA00022670"/>
    </source>
</evidence>
<dbReference type="Gene3D" id="3.40.630.20">
    <property type="entry name" value="Peptidase C15, pyroglutamyl peptidase I-like"/>
    <property type="match status" value="1"/>
</dbReference>
<evidence type="ECO:0000256" key="4">
    <source>
        <dbReference type="ARBA" id="ARBA00022801"/>
    </source>
</evidence>
<gene>
    <name evidence="7" type="primary">pcp</name>
    <name evidence="7" type="ORF">MRZ06_02315</name>
</gene>
<feature type="active site" evidence="6">
    <location>
        <position position="142"/>
    </location>
</feature>
<dbReference type="GO" id="GO:0016920">
    <property type="term" value="F:pyroglutamyl-peptidase activity"/>
    <property type="evidence" value="ECO:0007669"/>
    <property type="project" value="UniProtKB-EC"/>
</dbReference>
<dbReference type="PROSITE" id="PS01334">
    <property type="entry name" value="PYRASE_CYS"/>
    <property type="match status" value="1"/>
</dbReference>
<protein>
    <recommendedName>
        <fullName evidence="6">Pyroglutamyl-peptidase I</fullName>
        <ecNumber evidence="6">3.4.19.3</ecNumber>
    </recommendedName>
</protein>
<accession>A0ABY3ZVK9</accession>
<keyword evidence="3" id="KW-0645">Protease</keyword>
<evidence type="ECO:0000256" key="1">
    <source>
        <dbReference type="ARBA" id="ARBA00006641"/>
    </source>
</evidence>
<dbReference type="InterPro" id="IPR000816">
    <property type="entry name" value="Peptidase_C15"/>
</dbReference>
<sequence length="211" mass="23181">MKRILITGFEPFDGAKINPSYEAVNALPETIDGAQIIKMQIPTVFYKGAALIRDAIMKNLPDIIICVGQAGGRSAISIEQVAINIVEARIPDNEGNQPQDENVIVTGDNAYFSNLPVKAMVKAIQDKEIQVEISYSAGTFVCNEVMYQLLHTITKEFPSMRGGFIHVPYAPEQTKDKPSMPIETMTEALYTAIQAALTHQEDITLNTGTIH</sequence>
<dbReference type="PIRSF" id="PIRSF015592">
    <property type="entry name" value="Prld-crbxl_pptds"/>
    <property type="match status" value="1"/>
</dbReference>
<evidence type="ECO:0000313" key="7">
    <source>
        <dbReference type="EMBL" id="UOB20935.1"/>
    </source>
</evidence>
<organism evidence="7 8">
    <name type="scientific">Macrococcus armenti</name>
    <dbReference type="NCBI Taxonomy" id="2875764"/>
    <lineage>
        <taxon>Bacteria</taxon>
        <taxon>Bacillati</taxon>
        <taxon>Bacillota</taxon>
        <taxon>Bacilli</taxon>
        <taxon>Bacillales</taxon>
        <taxon>Staphylococcaceae</taxon>
        <taxon>Macrococcus</taxon>
    </lineage>
</organism>
<comment type="similarity">
    <text evidence="1">Belongs to the peptidase C15 family.</text>
</comment>
<reference evidence="7" key="1">
    <citation type="submission" date="2022-03" db="EMBL/GenBank/DDBJ databases">
        <authorList>
            <person name="Vrbovska V."/>
            <person name="Kovarovic V."/>
            <person name="Botka T."/>
            <person name="Pantucek R."/>
        </authorList>
    </citation>
    <scope>NUCLEOTIDE SEQUENCE</scope>
    <source>
        <strain evidence="7">CCM 2609</strain>
    </source>
</reference>
<keyword evidence="4 7" id="KW-0378">Hydrolase</keyword>
<comment type="catalytic activity">
    <reaction evidence="6">
        <text>Release of an N-terminal pyroglutamyl group from a polypeptide, the second amino acid generally not being Pro.</text>
        <dbReference type="EC" id="3.4.19.3"/>
    </reaction>
</comment>
<dbReference type="Proteomes" id="UP000830343">
    <property type="component" value="Chromosome"/>
</dbReference>
<evidence type="ECO:0000256" key="5">
    <source>
        <dbReference type="ARBA" id="ARBA00022807"/>
    </source>
</evidence>
<name>A0ABY3ZVK9_9STAP</name>
<evidence type="ECO:0000256" key="2">
    <source>
        <dbReference type="ARBA" id="ARBA00022490"/>
    </source>
</evidence>
<dbReference type="RefSeq" id="WP_243366230.1">
    <property type="nucleotide sequence ID" value="NZ_CP094348.1"/>
</dbReference>
<dbReference type="CDD" id="cd00501">
    <property type="entry name" value="Peptidase_C15"/>
    <property type="match status" value="1"/>
</dbReference>
<dbReference type="EMBL" id="CP094348">
    <property type="protein sequence ID" value="UOB20935.1"/>
    <property type="molecule type" value="Genomic_DNA"/>
</dbReference>
<dbReference type="Pfam" id="PF01470">
    <property type="entry name" value="Peptidase_C15"/>
    <property type="match status" value="1"/>
</dbReference>
<evidence type="ECO:0000313" key="8">
    <source>
        <dbReference type="Proteomes" id="UP000830343"/>
    </source>
</evidence>
<reference evidence="7" key="2">
    <citation type="submission" date="2022-04" db="EMBL/GenBank/DDBJ databases">
        <title>Antimicrobial genetic elements in methicillin-resistant Macrococcus armenti.</title>
        <authorList>
            <person name="Keller J.E."/>
            <person name="Schwendener S."/>
            <person name="Pantucek R."/>
            <person name="Perreten V."/>
        </authorList>
    </citation>
    <scope>NUCLEOTIDE SEQUENCE</scope>
    <source>
        <strain evidence="7">CCM 2609</strain>
    </source>
</reference>